<feature type="transmembrane region" description="Helical" evidence="1">
    <location>
        <begin position="166"/>
        <end position="187"/>
    </location>
</feature>
<keyword evidence="1" id="KW-0472">Membrane</keyword>
<feature type="transmembrane region" description="Helical" evidence="1">
    <location>
        <begin position="88"/>
        <end position="109"/>
    </location>
</feature>
<evidence type="ECO:0000313" key="3">
    <source>
        <dbReference type="Proteomes" id="UP001602245"/>
    </source>
</evidence>
<feature type="transmembrane region" description="Helical" evidence="1">
    <location>
        <begin position="12"/>
        <end position="33"/>
    </location>
</feature>
<dbReference type="Pfam" id="PF14329">
    <property type="entry name" value="DUF4386"/>
    <property type="match status" value="1"/>
</dbReference>
<feature type="transmembrane region" description="Helical" evidence="1">
    <location>
        <begin position="53"/>
        <end position="76"/>
    </location>
</feature>
<name>A0ABW6WG05_9ACTN</name>
<feature type="transmembrane region" description="Helical" evidence="1">
    <location>
        <begin position="134"/>
        <end position="154"/>
    </location>
</feature>
<dbReference type="Proteomes" id="UP001602245">
    <property type="component" value="Unassembled WGS sequence"/>
</dbReference>
<evidence type="ECO:0000313" key="2">
    <source>
        <dbReference type="EMBL" id="MFF5292219.1"/>
    </source>
</evidence>
<organism evidence="2 3">
    <name type="scientific">Paractinoplanes globisporus</name>
    <dbReference type="NCBI Taxonomy" id="113565"/>
    <lineage>
        <taxon>Bacteria</taxon>
        <taxon>Bacillati</taxon>
        <taxon>Actinomycetota</taxon>
        <taxon>Actinomycetes</taxon>
        <taxon>Micromonosporales</taxon>
        <taxon>Micromonosporaceae</taxon>
        <taxon>Paractinoplanes</taxon>
    </lineage>
</organism>
<gene>
    <name evidence="2" type="ORF">ACFY35_22495</name>
</gene>
<evidence type="ECO:0000256" key="1">
    <source>
        <dbReference type="SAM" id="Phobius"/>
    </source>
</evidence>
<keyword evidence="1" id="KW-1133">Transmembrane helix</keyword>
<dbReference type="InterPro" id="IPR025495">
    <property type="entry name" value="DUF4386"/>
</dbReference>
<sequence>MSTTAASSHRRISLAAGIAYVLTFVSIPTLALYNSVKGANYVLSPGPDTAALVGGLLEIIVGLAGIATAVILFPILKKQNESFALGLVAARILEAATIFVGVAFLLSIVTLRQDGAGADALGVSHALVALYDRIFLLGQSFMPAVCDLLLGFMLYKSNLVPRRLSLIGIVGAPVLVLGYLGIMFGAIDQHGALAGLSALLVAVFEFSLGVWLIVKGFNPEAVVALESEHPLVDQNRTPAAASVRQIDGETQIDQVRASGR</sequence>
<proteinExistence type="predicted"/>
<dbReference type="EMBL" id="JBIAZU010000004">
    <property type="protein sequence ID" value="MFF5292219.1"/>
    <property type="molecule type" value="Genomic_DNA"/>
</dbReference>
<keyword evidence="3" id="KW-1185">Reference proteome</keyword>
<keyword evidence="1" id="KW-0812">Transmembrane</keyword>
<feature type="transmembrane region" description="Helical" evidence="1">
    <location>
        <begin position="193"/>
        <end position="214"/>
    </location>
</feature>
<accession>A0ABW6WG05</accession>
<dbReference type="RefSeq" id="WP_020510101.1">
    <property type="nucleotide sequence ID" value="NZ_JBIAZU010000004.1"/>
</dbReference>
<protein>
    <submittedName>
        <fullName evidence="2">DUF4386 domain-containing protein</fullName>
    </submittedName>
</protein>
<reference evidence="2 3" key="1">
    <citation type="submission" date="2024-10" db="EMBL/GenBank/DDBJ databases">
        <title>The Natural Products Discovery Center: Release of the First 8490 Sequenced Strains for Exploring Actinobacteria Biosynthetic Diversity.</title>
        <authorList>
            <person name="Kalkreuter E."/>
            <person name="Kautsar S.A."/>
            <person name="Yang D."/>
            <person name="Bader C.D."/>
            <person name="Teijaro C.N."/>
            <person name="Fluegel L."/>
            <person name="Davis C.M."/>
            <person name="Simpson J.R."/>
            <person name="Lauterbach L."/>
            <person name="Steele A.D."/>
            <person name="Gui C."/>
            <person name="Meng S."/>
            <person name="Li G."/>
            <person name="Viehrig K."/>
            <person name="Ye F."/>
            <person name="Su P."/>
            <person name="Kiefer A.F."/>
            <person name="Nichols A."/>
            <person name="Cepeda A.J."/>
            <person name="Yan W."/>
            <person name="Fan B."/>
            <person name="Jiang Y."/>
            <person name="Adhikari A."/>
            <person name="Zheng C.-J."/>
            <person name="Schuster L."/>
            <person name="Cowan T.M."/>
            <person name="Smanski M.J."/>
            <person name="Chevrette M.G."/>
            <person name="De Carvalho L.P.S."/>
            <person name="Shen B."/>
        </authorList>
    </citation>
    <scope>NUCLEOTIDE SEQUENCE [LARGE SCALE GENOMIC DNA]</scope>
    <source>
        <strain evidence="2 3">NPDC000087</strain>
    </source>
</reference>
<comment type="caution">
    <text evidence="2">The sequence shown here is derived from an EMBL/GenBank/DDBJ whole genome shotgun (WGS) entry which is preliminary data.</text>
</comment>